<dbReference type="InterPro" id="IPR023772">
    <property type="entry name" value="DNA-bd_HTH_TetR-type_CS"/>
</dbReference>
<feature type="DNA-binding region" description="H-T-H motif" evidence="5">
    <location>
        <begin position="32"/>
        <end position="51"/>
    </location>
</feature>
<keyword evidence="1" id="KW-0678">Repressor</keyword>
<name>A0ABT5RY54_9BURK</name>
<dbReference type="Pfam" id="PF17931">
    <property type="entry name" value="TetR_C_23"/>
    <property type="match status" value="1"/>
</dbReference>
<dbReference type="PRINTS" id="PR00455">
    <property type="entry name" value="HTHTETR"/>
</dbReference>
<feature type="region of interest" description="Disordered" evidence="6">
    <location>
        <begin position="239"/>
        <end position="303"/>
    </location>
</feature>
<dbReference type="RefSeq" id="WP_274111441.1">
    <property type="nucleotide sequence ID" value="NZ_JAPCKI010000007.1"/>
</dbReference>
<evidence type="ECO:0000256" key="2">
    <source>
        <dbReference type="ARBA" id="ARBA00023015"/>
    </source>
</evidence>
<dbReference type="InterPro" id="IPR050109">
    <property type="entry name" value="HTH-type_TetR-like_transc_reg"/>
</dbReference>
<dbReference type="InterPro" id="IPR036271">
    <property type="entry name" value="Tet_transcr_reg_TetR-rel_C_sf"/>
</dbReference>
<evidence type="ECO:0000256" key="5">
    <source>
        <dbReference type="PROSITE-ProRule" id="PRU00335"/>
    </source>
</evidence>
<accession>A0ABT5RY54</accession>
<gene>
    <name evidence="8" type="ORF">OIN59_14345</name>
</gene>
<evidence type="ECO:0000256" key="4">
    <source>
        <dbReference type="ARBA" id="ARBA00023163"/>
    </source>
</evidence>
<keyword evidence="9" id="KW-1185">Reference proteome</keyword>
<dbReference type="PROSITE" id="PS50977">
    <property type="entry name" value="HTH_TETR_2"/>
    <property type="match status" value="1"/>
</dbReference>
<evidence type="ECO:0000313" key="8">
    <source>
        <dbReference type="EMBL" id="MDD2178614.1"/>
    </source>
</evidence>
<dbReference type="EMBL" id="JAPCKI010000007">
    <property type="protein sequence ID" value="MDD2178614.1"/>
    <property type="molecule type" value="Genomic_DNA"/>
</dbReference>
<proteinExistence type="predicted"/>
<reference evidence="8" key="1">
    <citation type="submission" date="2022-10" db="EMBL/GenBank/DDBJ databases">
        <title>Description of microaerobic benzene degrading bacteria.</title>
        <authorList>
            <person name="Bedics A."/>
            <person name="Tancsics A."/>
            <person name="Banerjee S."/>
        </authorList>
    </citation>
    <scope>NUCLEOTIDE SEQUENCE</scope>
    <source>
        <strain evidence="8">D2M1</strain>
    </source>
</reference>
<evidence type="ECO:0000313" key="9">
    <source>
        <dbReference type="Proteomes" id="UP001148932"/>
    </source>
</evidence>
<dbReference type="PANTHER" id="PTHR30055">
    <property type="entry name" value="HTH-TYPE TRANSCRIPTIONAL REGULATOR RUTR"/>
    <property type="match status" value="1"/>
</dbReference>
<dbReference type="PANTHER" id="PTHR30055:SF234">
    <property type="entry name" value="HTH-TYPE TRANSCRIPTIONAL REGULATOR BETI"/>
    <property type="match status" value="1"/>
</dbReference>
<sequence>MKTTRQQQDATRRQIVASAVDLMTRQGFDGTTMKDIARTAGIGDATIYKYFPTKDRIVLGYLDDVAHQALADTLQTPGFVGYALQEKLQRLTDAVLERLLADREFVAQVRGLARRSPLSMLAEPLAARKSLREAVTSFLEAAEASGEIEPCDFKGLAGGLYTDYLAGVVTYWLADTSDEFADTTQLVDLSLGVLVQALRGGLVNRVLQLGGFVLRSQMARMVQHGSGLMGMLQMAQHAMASAPRGRADTHTATAAPSTTSAPSEPPRKPSAPRQPRATRATRASASPEPVAKPAATPRKRKSV</sequence>
<dbReference type="InterPro" id="IPR041673">
    <property type="entry name" value="TetR_C_23"/>
</dbReference>
<dbReference type="InterPro" id="IPR001647">
    <property type="entry name" value="HTH_TetR"/>
</dbReference>
<evidence type="ECO:0000256" key="1">
    <source>
        <dbReference type="ARBA" id="ARBA00022491"/>
    </source>
</evidence>
<feature type="compositionally biased region" description="Low complexity" evidence="6">
    <location>
        <begin position="251"/>
        <end position="262"/>
    </location>
</feature>
<dbReference type="Pfam" id="PF00440">
    <property type="entry name" value="TetR_N"/>
    <property type="match status" value="1"/>
</dbReference>
<keyword evidence="2" id="KW-0805">Transcription regulation</keyword>
<keyword evidence="3 5" id="KW-0238">DNA-binding</keyword>
<feature type="domain" description="HTH tetR-type" evidence="7">
    <location>
        <begin position="9"/>
        <end position="69"/>
    </location>
</feature>
<dbReference type="InterPro" id="IPR009057">
    <property type="entry name" value="Homeodomain-like_sf"/>
</dbReference>
<evidence type="ECO:0000256" key="6">
    <source>
        <dbReference type="SAM" id="MobiDB-lite"/>
    </source>
</evidence>
<organism evidence="8 9">
    <name type="scientific">Acidovorax benzenivorans</name>
    <dbReference type="NCBI Taxonomy" id="2987520"/>
    <lineage>
        <taxon>Bacteria</taxon>
        <taxon>Pseudomonadati</taxon>
        <taxon>Pseudomonadota</taxon>
        <taxon>Betaproteobacteria</taxon>
        <taxon>Burkholderiales</taxon>
        <taxon>Comamonadaceae</taxon>
        <taxon>Acidovorax</taxon>
    </lineage>
</organism>
<evidence type="ECO:0000259" key="7">
    <source>
        <dbReference type="PROSITE" id="PS50977"/>
    </source>
</evidence>
<dbReference type="PROSITE" id="PS01081">
    <property type="entry name" value="HTH_TETR_1"/>
    <property type="match status" value="1"/>
</dbReference>
<protein>
    <submittedName>
        <fullName evidence="8">TetR family transcriptional regulator</fullName>
    </submittedName>
</protein>
<dbReference type="Gene3D" id="1.10.357.10">
    <property type="entry name" value="Tetracycline Repressor, domain 2"/>
    <property type="match status" value="1"/>
</dbReference>
<keyword evidence="4" id="KW-0804">Transcription</keyword>
<feature type="compositionally biased region" description="Low complexity" evidence="6">
    <location>
        <begin position="271"/>
        <end position="287"/>
    </location>
</feature>
<comment type="caution">
    <text evidence="8">The sequence shown here is derived from an EMBL/GenBank/DDBJ whole genome shotgun (WGS) entry which is preliminary data.</text>
</comment>
<dbReference type="SUPFAM" id="SSF48498">
    <property type="entry name" value="Tetracyclin repressor-like, C-terminal domain"/>
    <property type="match status" value="1"/>
</dbReference>
<dbReference type="Proteomes" id="UP001148932">
    <property type="component" value="Unassembled WGS sequence"/>
</dbReference>
<dbReference type="SUPFAM" id="SSF46689">
    <property type="entry name" value="Homeodomain-like"/>
    <property type="match status" value="1"/>
</dbReference>
<evidence type="ECO:0000256" key="3">
    <source>
        <dbReference type="ARBA" id="ARBA00023125"/>
    </source>
</evidence>